<evidence type="ECO:0000313" key="1">
    <source>
        <dbReference type="EMBL" id="KAF3690406.1"/>
    </source>
</evidence>
<protein>
    <submittedName>
        <fullName evidence="1">Uncharacterized protein</fullName>
    </submittedName>
</protein>
<proteinExistence type="predicted"/>
<dbReference type="EMBL" id="CM015716">
    <property type="protein sequence ID" value="KAF3690406.1"/>
    <property type="molecule type" value="Genomic_DNA"/>
</dbReference>
<sequence>MIYSEYEESRRKPSRDALSLNDRLQELMQHQQRSDEIHQDTESMKERVKCCSETNRNQHRQTRRLGGSFCRSCHHCPFSLLHLLIHPVFTSPIIRLTSRFKPEEK</sequence>
<reference evidence="2" key="2">
    <citation type="submission" date="2019-02" db="EMBL/GenBank/DDBJ databases">
        <title>Opniocepnalus argus Var Kimnra genome.</title>
        <authorList>
            <person name="Zhou C."/>
            <person name="Xiao S."/>
        </authorList>
    </citation>
    <scope>NUCLEOTIDE SEQUENCE [LARGE SCALE GENOMIC DNA]</scope>
</reference>
<evidence type="ECO:0000313" key="2">
    <source>
        <dbReference type="Proteomes" id="UP000503349"/>
    </source>
</evidence>
<keyword evidence="2" id="KW-1185">Reference proteome</keyword>
<dbReference type="AlphaFoldDB" id="A0A6G1PK66"/>
<gene>
    <name evidence="1" type="ORF">EXN66_Car006079</name>
</gene>
<reference evidence="1 2" key="1">
    <citation type="submission" date="2019-02" db="EMBL/GenBank/DDBJ databases">
        <title>Opniocepnalus argus genome.</title>
        <authorList>
            <person name="Zhou C."/>
            <person name="Xiao S."/>
        </authorList>
    </citation>
    <scope>NUCLEOTIDE SEQUENCE [LARGE SCALE GENOMIC DNA]</scope>
    <source>
        <strain evidence="1">OARG1902GOOAL</strain>
        <tissue evidence="1">Muscle</tissue>
    </source>
</reference>
<accession>A0A6G1PK66</accession>
<name>A0A6G1PK66_CHAAH</name>
<organism evidence="1 2">
    <name type="scientific">Channa argus</name>
    <name type="common">Northern snakehead</name>
    <name type="synonym">Ophicephalus argus</name>
    <dbReference type="NCBI Taxonomy" id="215402"/>
    <lineage>
        <taxon>Eukaryota</taxon>
        <taxon>Metazoa</taxon>
        <taxon>Chordata</taxon>
        <taxon>Craniata</taxon>
        <taxon>Vertebrata</taxon>
        <taxon>Euteleostomi</taxon>
        <taxon>Actinopterygii</taxon>
        <taxon>Neopterygii</taxon>
        <taxon>Teleostei</taxon>
        <taxon>Neoteleostei</taxon>
        <taxon>Acanthomorphata</taxon>
        <taxon>Anabantaria</taxon>
        <taxon>Anabantiformes</taxon>
        <taxon>Channoidei</taxon>
        <taxon>Channidae</taxon>
        <taxon>Channa</taxon>
    </lineage>
</organism>
<dbReference type="Proteomes" id="UP000503349">
    <property type="component" value="Chromosome 5"/>
</dbReference>